<proteinExistence type="predicted"/>
<dbReference type="PANTHER" id="PTHR33840">
    <property type="match status" value="1"/>
</dbReference>
<organism evidence="2 3">
    <name type="scientific">Tothia fuscella</name>
    <dbReference type="NCBI Taxonomy" id="1048955"/>
    <lineage>
        <taxon>Eukaryota</taxon>
        <taxon>Fungi</taxon>
        <taxon>Dikarya</taxon>
        <taxon>Ascomycota</taxon>
        <taxon>Pezizomycotina</taxon>
        <taxon>Dothideomycetes</taxon>
        <taxon>Pleosporomycetidae</taxon>
        <taxon>Venturiales</taxon>
        <taxon>Cylindrosympodiaceae</taxon>
        <taxon>Tothia</taxon>
    </lineage>
</organism>
<gene>
    <name evidence="2" type="ORF">EJ08DRAFT_658867</name>
</gene>
<evidence type="ECO:0000313" key="2">
    <source>
        <dbReference type="EMBL" id="KAF2432517.1"/>
    </source>
</evidence>
<comment type="caution">
    <text evidence="2">The sequence shown here is derived from an EMBL/GenBank/DDBJ whole genome shotgun (WGS) entry which is preliminary data.</text>
</comment>
<dbReference type="OrthoDB" id="3162439at2759"/>
<dbReference type="PANTHER" id="PTHR33840:SF1">
    <property type="entry name" value="TLE1 PHOSPHOLIPASE DOMAIN-CONTAINING PROTEIN"/>
    <property type="match status" value="1"/>
</dbReference>
<evidence type="ECO:0000259" key="1">
    <source>
        <dbReference type="Pfam" id="PF09994"/>
    </source>
</evidence>
<feature type="domain" description="T6SS Phospholipase effector Tle1-like catalytic" evidence="1">
    <location>
        <begin position="6"/>
        <end position="316"/>
    </location>
</feature>
<protein>
    <recommendedName>
        <fullName evidence="1">T6SS Phospholipase effector Tle1-like catalytic domain-containing protein</fullName>
    </recommendedName>
</protein>
<accession>A0A9P4U127</accession>
<dbReference type="InterPro" id="IPR018712">
    <property type="entry name" value="Tle1-like_cat"/>
</dbReference>
<reference evidence="2" key="1">
    <citation type="journal article" date="2020" name="Stud. Mycol.">
        <title>101 Dothideomycetes genomes: a test case for predicting lifestyles and emergence of pathogens.</title>
        <authorList>
            <person name="Haridas S."/>
            <person name="Albert R."/>
            <person name="Binder M."/>
            <person name="Bloem J."/>
            <person name="Labutti K."/>
            <person name="Salamov A."/>
            <person name="Andreopoulos B."/>
            <person name="Baker S."/>
            <person name="Barry K."/>
            <person name="Bills G."/>
            <person name="Bluhm B."/>
            <person name="Cannon C."/>
            <person name="Castanera R."/>
            <person name="Culley D."/>
            <person name="Daum C."/>
            <person name="Ezra D."/>
            <person name="Gonzalez J."/>
            <person name="Henrissat B."/>
            <person name="Kuo A."/>
            <person name="Liang C."/>
            <person name="Lipzen A."/>
            <person name="Lutzoni F."/>
            <person name="Magnuson J."/>
            <person name="Mondo S."/>
            <person name="Nolan M."/>
            <person name="Ohm R."/>
            <person name="Pangilinan J."/>
            <person name="Park H.-J."/>
            <person name="Ramirez L."/>
            <person name="Alfaro M."/>
            <person name="Sun H."/>
            <person name="Tritt A."/>
            <person name="Yoshinaga Y."/>
            <person name="Zwiers L.-H."/>
            <person name="Turgeon B."/>
            <person name="Goodwin S."/>
            <person name="Spatafora J."/>
            <person name="Crous P."/>
            <person name="Grigoriev I."/>
        </authorList>
    </citation>
    <scope>NUCLEOTIDE SEQUENCE</scope>
    <source>
        <strain evidence="2">CBS 130266</strain>
    </source>
</reference>
<dbReference type="AlphaFoldDB" id="A0A9P4U127"/>
<keyword evidence="3" id="KW-1185">Reference proteome</keyword>
<sequence>MSPREKRILILCDGTGQSEYNTSNPFTNVSRIKRYIKPQTVDGTHQVCFYVTGIGTDGVTQDRLHRAIAYGIEQRIKWAYSIICDNYVENDQIILIGFSRGAFIMRCVADLIGRIGVLTKRGIHYLNIVFDKWKACNGRTWPRTPPPSIAVTVGSSDSNTGRVAVADEATRSEDDVNLNSVDPDNMSQLEKNNIFERLLQHPSYLNRDVCINVCALWETVAAVGWPASVPEIVRPPAEFAFVDSRFRAEIENGFQALSLHEHRRPFLPMVWEIPGESRKARSQQLQQCWFVGYHSDIGGGRRSEGLAHISLAWIIAKLQAFIEFDVDYFCSPPPQNSSFEFSQELGDEIDRAGNTVGWRYRAPRRQFWRPNLQMIDVPDNKTMRSKETIHWTINVITRRNLFQRCDAMKPAAFIRDNTTNDSENDCKCGLRCYWFDDRYQRTTDRYQPTKGLHSLVI</sequence>
<evidence type="ECO:0000313" key="3">
    <source>
        <dbReference type="Proteomes" id="UP000800235"/>
    </source>
</evidence>
<dbReference type="EMBL" id="MU007025">
    <property type="protein sequence ID" value="KAF2432517.1"/>
    <property type="molecule type" value="Genomic_DNA"/>
</dbReference>
<dbReference type="Proteomes" id="UP000800235">
    <property type="component" value="Unassembled WGS sequence"/>
</dbReference>
<name>A0A9P4U127_9PEZI</name>
<dbReference type="Pfam" id="PF09994">
    <property type="entry name" value="T6SS_Tle1-like_cat"/>
    <property type="match status" value="1"/>
</dbReference>